<evidence type="ECO:0000256" key="1">
    <source>
        <dbReference type="SAM" id="Phobius"/>
    </source>
</evidence>
<keyword evidence="1" id="KW-0812">Transmembrane</keyword>
<dbReference type="InterPro" id="IPR021306">
    <property type="entry name" value="DUF2878"/>
</dbReference>
<name>Q39PI7_BURL3</name>
<dbReference type="HOGENOM" id="CLU_110723_1_0_4"/>
<accession>Q39PI7</accession>
<feature type="transmembrane region" description="Helical" evidence="1">
    <location>
        <begin position="135"/>
        <end position="159"/>
    </location>
</feature>
<keyword evidence="1" id="KW-0472">Membrane</keyword>
<organism evidence="2 3">
    <name type="scientific">Burkholderia lata (strain ATCC 17760 / DSM 23089 / LMG 22485 / NCIMB 9086 / R18194 / 383)</name>
    <dbReference type="NCBI Taxonomy" id="482957"/>
    <lineage>
        <taxon>Bacteria</taxon>
        <taxon>Pseudomonadati</taxon>
        <taxon>Pseudomonadota</taxon>
        <taxon>Betaproteobacteria</taxon>
        <taxon>Burkholderiales</taxon>
        <taxon>Burkholderiaceae</taxon>
        <taxon>Burkholderia</taxon>
        <taxon>Burkholderia cepacia complex</taxon>
    </lineage>
</organism>
<feature type="transmembrane region" description="Helical" evidence="1">
    <location>
        <begin position="109"/>
        <end position="128"/>
    </location>
</feature>
<dbReference type="Pfam" id="PF11086">
    <property type="entry name" value="DUF2878"/>
    <property type="match status" value="1"/>
</dbReference>
<dbReference type="KEGG" id="bur:Bcep18194_C6579"/>
<evidence type="ECO:0008006" key="4">
    <source>
        <dbReference type="Google" id="ProtNLM"/>
    </source>
</evidence>
<evidence type="ECO:0000313" key="2">
    <source>
        <dbReference type="EMBL" id="ABB05629.1"/>
    </source>
</evidence>
<dbReference type="PATRIC" id="fig|482957.22.peg.7081"/>
<feature type="transmembrane region" description="Helical" evidence="1">
    <location>
        <begin position="165"/>
        <end position="185"/>
    </location>
</feature>
<dbReference type="EMBL" id="CP000150">
    <property type="protein sequence ID" value="ABB05629.1"/>
    <property type="molecule type" value="Genomic_DNA"/>
</dbReference>
<proteinExistence type="predicted"/>
<gene>
    <name evidence="2" type="ordered locus">Bcep18194_C6579</name>
</gene>
<sequence length="195" mass="20676">MREPAKTTAVMSGACRPMIRSAAAETAAYLALSQAGWFVCVLSAAHGRGWIGTLCAGLLAGAHLLRARAHAREAALMAIVTALGWSWDAVPVATGWLRYPNGVLLEGAAPYWIAGLWVLFSTQLNVSLRWLRERWLTAALLGAVAGPLSFRAGATLGAVQIASPAAWVLLGCGWGILLPSAVWLARRLDGTRHEP</sequence>
<keyword evidence="1" id="KW-1133">Transmembrane helix</keyword>
<protein>
    <recommendedName>
        <fullName evidence="4">DUF2878 domain-containing protein</fullName>
    </recommendedName>
</protein>
<dbReference type="Proteomes" id="UP000002705">
    <property type="component" value="Chromosome 3"/>
</dbReference>
<feature type="transmembrane region" description="Helical" evidence="1">
    <location>
        <begin position="74"/>
        <end position="97"/>
    </location>
</feature>
<evidence type="ECO:0000313" key="3">
    <source>
        <dbReference type="Proteomes" id="UP000002705"/>
    </source>
</evidence>
<reference evidence="2" key="1">
    <citation type="submission" date="2009-01" db="EMBL/GenBank/DDBJ databases">
        <title>Complete sequence of chromosome 3 of Burkholderia sp. 383.</title>
        <authorList>
            <consortium name="US DOE Joint Genome Institute"/>
            <person name="Copeland A."/>
            <person name="Lucas S."/>
            <person name="Lapidus A."/>
            <person name="Barry K."/>
            <person name="Detter J.C."/>
            <person name="Glavina T."/>
            <person name="Hammon N."/>
            <person name="Israni S."/>
            <person name="Pitluck S."/>
            <person name="Chain P."/>
            <person name="Malfatti S."/>
            <person name="Shin M."/>
            <person name="Vergez L."/>
            <person name="Schmutz J."/>
            <person name="Larimer F."/>
            <person name="Land M."/>
            <person name="Kyrpides N."/>
            <person name="Lykidis A."/>
            <person name="Richardson P."/>
        </authorList>
    </citation>
    <scope>NUCLEOTIDE SEQUENCE</scope>
    <source>
        <strain evidence="2">383</strain>
    </source>
</reference>
<keyword evidence="3" id="KW-1185">Reference proteome</keyword>
<dbReference type="AlphaFoldDB" id="Q39PI7"/>